<gene>
    <name evidence="1" type="primary">PowCR01_000199500</name>
    <name evidence="1" type="ORF">POWCR01_000199500</name>
</gene>
<reference evidence="1 2" key="1">
    <citation type="submission" date="2016-06" db="EMBL/GenBank/DDBJ databases">
        <authorList>
            <consortium name="Pathogen Informatics"/>
        </authorList>
    </citation>
    <scope>NUCLEOTIDE SEQUENCE [LARGE SCALE GENOMIC DNA]</scope>
</reference>
<dbReference type="EMBL" id="FLRJ01000667">
    <property type="protein sequence ID" value="SBT74273.1"/>
    <property type="molecule type" value="Genomic_DNA"/>
</dbReference>
<dbReference type="VEuPathDB" id="PlasmoDB:PocGH01_00032400"/>
<dbReference type="Pfam" id="PF05795">
    <property type="entry name" value="Plasmodium_Vir"/>
    <property type="match status" value="1"/>
</dbReference>
<dbReference type="VEuPathDB" id="PlasmoDB:POWCR01_000199500"/>
<sequence>MTCPEEPKKGDYEFFEDYEYYDGRAKDTENKYFPEISHELEFCPDEEHMGCHYFLINDIYPKIQSPRIICEQFKKIYNILSNRTKKGKEAGTLQDNDYAFLNYWLNDKLRGANTNIPMCVKDFYQKLKTINENYFKITTLDDKLYNIKRNDLDNMRNLYDLYNIKDKIIAAMTKEMSTGKNASCLEYVKESHKIYKEAIVNCSGDCTHFHNLIKKFKKIYKDELSPLVTHSISCKSEELFELPKYGVVLKEHESVQIIRNRTLSVLLPIFGVFLMFKFSDKIKPFRQYILEKLKSRKNMLFDEGERDNELFSYTSDDDSSTFNDEEFNISYYNVRNY</sequence>
<evidence type="ECO:0000313" key="2">
    <source>
        <dbReference type="Proteomes" id="UP000243200"/>
    </source>
</evidence>
<proteinExistence type="predicted"/>
<protein>
    <submittedName>
        <fullName evidence="1">PIR protein</fullName>
    </submittedName>
</protein>
<organism evidence="1 2">
    <name type="scientific">Plasmodium ovale</name>
    <name type="common">malaria parasite P. ovale</name>
    <dbReference type="NCBI Taxonomy" id="36330"/>
    <lineage>
        <taxon>Eukaryota</taxon>
        <taxon>Sar</taxon>
        <taxon>Alveolata</taxon>
        <taxon>Apicomplexa</taxon>
        <taxon>Aconoidasida</taxon>
        <taxon>Haemosporida</taxon>
        <taxon>Plasmodiidae</taxon>
        <taxon>Plasmodium</taxon>
        <taxon>Plasmodium (Plasmodium)</taxon>
    </lineage>
</organism>
<dbReference type="AlphaFoldDB" id="A0A1C3KK08"/>
<evidence type="ECO:0000313" key="1">
    <source>
        <dbReference type="EMBL" id="SBT74273.1"/>
    </source>
</evidence>
<accession>A0A1C3KK08</accession>
<dbReference type="InterPro" id="IPR008780">
    <property type="entry name" value="Plasmodium_Vir"/>
</dbReference>
<dbReference type="OrthoDB" id="386202at2759"/>
<dbReference type="Proteomes" id="UP000243200">
    <property type="component" value="Unassembled WGS sequence"/>
</dbReference>
<name>A0A1C3KK08_PLAOA</name>